<dbReference type="SUPFAM" id="SSF51182">
    <property type="entry name" value="RmlC-like cupins"/>
    <property type="match status" value="1"/>
</dbReference>
<reference evidence="2 3" key="1">
    <citation type="submission" date="2018-01" db="EMBL/GenBank/DDBJ databases">
        <authorList>
            <person name="Gaut B.S."/>
            <person name="Morton B.R."/>
            <person name="Clegg M.T."/>
            <person name="Duvall M.R."/>
        </authorList>
    </citation>
    <scope>NUCLEOTIDE SEQUENCE [LARGE SCALE GENOMIC DNA]</scope>
    <source>
        <strain evidence="2 3">HR-AV</strain>
    </source>
</reference>
<dbReference type="InterPro" id="IPR053146">
    <property type="entry name" value="QDO-like"/>
</dbReference>
<organism evidence="2 3">
    <name type="scientific">Solitalea longa</name>
    <dbReference type="NCBI Taxonomy" id="2079460"/>
    <lineage>
        <taxon>Bacteria</taxon>
        <taxon>Pseudomonadati</taxon>
        <taxon>Bacteroidota</taxon>
        <taxon>Sphingobacteriia</taxon>
        <taxon>Sphingobacteriales</taxon>
        <taxon>Sphingobacteriaceae</taxon>
        <taxon>Solitalea</taxon>
    </lineage>
</organism>
<dbReference type="InterPro" id="IPR013096">
    <property type="entry name" value="Cupin_2"/>
</dbReference>
<accession>A0A2S4ZXJ5</accession>
<name>A0A2S4ZXJ5_9SPHI</name>
<keyword evidence="3" id="KW-1185">Reference proteome</keyword>
<evidence type="ECO:0000259" key="1">
    <source>
        <dbReference type="Pfam" id="PF07883"/>
    </source>
</evidence>
<comment type="caution">
    <text evidence="2">The sequence shown here is derived from an EMBL/GenBank/DDBJ whole genome shotgun (WGS) entry which is preliminary data.</text>
</comment>
<dbReference type="Gene3D" id="2.60.120.10">
    <property type="entry name" value="Jelly Rolls"/>
    <property type="match status" value="1"/>
</dbReference>
<dbReference type="EMBL" id="PQVF01000019">
    <property type="protein sequence ID" value="POY34769.1"/>
    <property type="molecule type" value="Genomic_DNA"/>
</dbReference>
<dbReference type="AlphaFoldDB" id="A0A2S4ZXJ5"/>
<proteinExistence type="predicted"/>
<evidence type="ECO:0000313" key="3">
    <source>
        <dbReference type="Proteomes" id="UP000236893"/>
    </source>
</evidence>
<feature type="domain" description="Cupin type-2" evidence="1">
    <location>
        <begin position="32"/>
        <end position="98"/>
    </location>
</feature>
<dbReference type="RefSeq" id="WP_103790696.1">
    <property type="nucleotide sequence ID" value="NZ_PQVF01000019.1"/>
</dbReference>
<dbReference type="InterPro" id="IPR014710">
    <property type="entry name" value="RmlC-like_jellyroll"/>
</dbReference>
<evidence type="ECO:0000313" key="2">
    <source>
        <dbReference type="EMBL" id="POY34769.1"/>
    </source>
</evidence>
<dbReference type="PANTHER" id="PTHR36440">
    <property type="entry name" value="PUTATIVE (AFU_ORTHOLOGUE AFUA_8G07350)-RELATED"/>
    <property type="match status" value="1"/>
</dbReference>
<dbReference type="Proteomes" id="UP000236893">
    <property type="component" value="Unassembled WGS sequence"/>
</dbReference>
<dbReference type="OrthoDB" id="72027at2"/>
<dbReference type="InterPro" id="IPR011051">
    <property type="entry name" value="RmlC_Cupin_sf"/>
</dbReference>
<gene>
    <name evidence="2" type="ORF">C3K47_18725</name>
</gene>
<sequence length="181" mass="20488">MKTRTIENPLIKDKVTFLETANETAGKHTFVEVELSPGGGNDLHYHKVFSETFEVVEGELGVEADGEKIIIKKGESYKVSENIMHRFFNPSDSTPVTFNVLLEPGHAGFEQTLMVSYGLCRDGRTNKKGMPKSFYHLSLLLVWSDTNLPGIYQLILPVMQWFAQKARKKGIEAQLLEEYCM</sequence>
<protein>
    <submittedName>
        <fullName evidence="2">Cupin domain-containing protein</fullName>
    </submittedName>
</protein>
<dbReference type="PANTHER" id="PTHR36440:SF1">
    <property type="entry name" value="PUTATIVE (AFU_ORTHOLOGUE AFUA_8G07350)-RELATED"/>
    <property type="match status" value="1"/>
</dbReference>
<dbReference type="Pfam" id="PF07883">
    <property type="entry name" value="Cupin_2"/>
    <property type="match status" value="1"/>
</dbReference>